<dbReference type="InParanoid" id="A0A177C221"/>
<dbReference type="RefSeq" id="XP_018031223.1">
    <property type="nucleotide sequence ID" value="XM_018185669.1"/>
</dbReference>
<reference evidence="1 2" key="1">
    <citation type="submission" date="2016-05" db="EMBL/GenBank/DDBJ databases">
        <title>Comparative analysis of secretome profiles of manganese(II)-oxidizing ascomycete fungi.</title>
        <authorList>
            <consortium name="DOE Joint Genome Institute"/>
            <person name="Zeiner C.A."/>
            <person name="Purvine S.O."/>
            <person name="Zink E.M."/>
            <person name="Wu S."/>
            <person name="Pasa-Tolic L."/>
            <person name="Chaput D.L."/>
            <person name="Haridas S."/>
            <person name="Grigoriev I.V."/>
            <person name="Santelli C.M."/>
            <person name="Hansel C.M."/>
        </authorList>
    </citation>
    <scope>NUCLEOTIDE SEQUENCE [LARGE SCALE GENOMIC DNA]</scope>
    <source>
        <strain evidence="1 2">AP3s5-JAC2a</strain>
    </source>
</reference>
<dbReference type="GeneID" id="28769155"/>
<keyword evidence="2" id="KW-1185">Reference proteome</keyword>
<gene>
    <name evidence="1" type="ORF">CC84DRAFT_267945</name>
</gene>
<dbReference type="Proteomes" id="UP000077069">
    <property type="component" value="Unassembled WGS sequence"/>
</dbReference>
<sequence>MLFSAKRYQSRLRELTCYHVVQEELIRMSSLQLRLPSMVMGVNEPGADDLIRTIDNLGSDGRCNGFRNPHNLSVLYEDVCFGWHDLVICVVDKSSSVLENDALLSHHCQPQCSTSCKTWVISLYSTASSLLRTMHIISRHVIESRFC</sequence>
<evidence type="ECO:0000313" key="2">
    <source>
        <dbReference type="Proteomes" id="UP000077069"/>
    </source>
</evidence>
<organism evidence="1 2">
    <name type="scientific">Paraphaeosphaeria sporulosa</name>
    <dbReference type="NCBI Taxonomy" id="1460663"/>
    <lineage>
        <taxon>Eukaryota</taxon>
        <taxon>Fungi</taxon>
        <taxon>Dikarya</taxon>
        <taxon>Ascomycota</taxon>
        <taxon>Pezizomycotina</taxon>
        <taxon>Dothideomycetes</taxon>
        <taxon>Pleosporomycetidae</taxon>
        <taxon>Pleosporales</taxon>
        <taxon>Massarineae</taxon>
        <taxon>Didymosphaeriaceae</taxon>
        <taxon>Paraphaeosphaeria</taxon>
    </lineage>
</organism>
<dbReference type="AlphaFoldDB" id="A0A177C221"/>
<proteinExistence type="predicted"/>
<name>A0A177C221_9PLEO</name>
<dbReference type="EMBL" id="KV441558">
    <property type="protein sequence ID" value="OAG00858.1"/>
    <property type="molecule type" value="Genomic_DNA"/>
</dbReference>
<accession>A0A177C221</accession>
<protein>
    <submittedName>
        <fullName evidence="1">Uncharacterized protein</fullName>
    </submittedName>
</protein>
<evidence type="ECO:0000313" key="1">
    <source>
        <dbReference type="EMBL" id="OAG00858.1"/>
    </source>
</evidence>